<evidence type="ECO:0000313" key="6">
    <source>
        <dbReference type="Proteomes" id="UP000630594"/>
    </source>
</evidence>
<proteinExistence type="inferred from homology"/>
<feature type="transmembrane region" description="Helical" evidence="3">
    <location>
        <begin position="116"/>
        <end position="139"/>
    </location>
</feature>
<gene>
    <name evidence="5" type="ORF">GCM10007231_28910</name>
</gene>
<dbReference type="Proteomes" id="UP000630594">
    <property type="component" value="Unassembled WGS sequence"/>
</dbReference>
<evidence type="ECO:0000256" key="2">
    <source>
        <dbReference type="SAM" id="MobiDB-lite"/>
    </source>
</evidence>
<feature type="transmembrane region" description="Helical" evidence="3">
    <location>
        <begin position="53"/>
        <end position="71"/>
    </location>
</feature>
<keyword evidence="6" id="KW-1185">Reference proteome</keyword>
<evidence type="ECO:0000256" key="3">
    <source>
        <dbReference type="SAM" id="Phobius"/>
    </source>
</evidence>
<dbReference type="InterPro" id="IPR004474">
    <property type="entry name" value="LytR_CpsA_psr"/>
</dbReference>
<accession>A0ABQ1QIV5</accession>
<dbReference type="EMBL" id="BMCK01000005">
    <property type="protein sequence ID" value="GGD27661.1"/>
    <property type="molecule type" value="Genomic_DNA"/>
</dbReference>
<comment type="similarity">
    <text evidence="1">Belongs to the LytR/CpsA/Psr (LCP) family.</text>
</comment>
<comment type="caution">
    <text evidence="5">The sequence shown here is derived from an EMBL/GenBank/DDBJ whole genome shotgun (WGS) entry which is preliminary data.</text>
</comment>
<dbReference type="InterPro" id="IPR050922">
    <property type="entry name" value="LytR/CpsA/Psr_CW_biosynth"/>
</dbReference>
<evidence type="ECO:0000259" key="4">
    <source>
        <dbReference type="Pfam" id="PF03816"/>
    </source>
</evidence>
<protein>
    <recommendedName>
        <fullName evidence="4">Cell envelope-related transcriptional attenuator domain-containing protein</fullName>
    </recommendedName>
</protein>
<evidence type="ECO:0000313" key="5">
    <source>
        <dbReference type="EMBL" id="GGD27661.1"/>
    </source>
</evidence>
<organism evidence="5 6">
    <name type="scientific">Nocardioides daphniae</name>
    <dbReference type="NCBI Taxonomy" id="402297"/>
    <lineage>
        <taxon>Bacteria</taxon>
        <taxon>Bacillati</taxon>
        <taxon>Actinomycetota</taxon>
        <taxon>Actinomycetes</taxon>
        <taxon>Propionibacteriales</taxon>
        <taxon>Nocardioidaceae</taxon>
        <taxon>Nocardioides</taxon>
    </lineage>
</organism>
<dbReference type="Gene3D" id="3.40.630.190">
    <property type="entry name" value="LCP protein"/>
    <property type="match status" value="1"/>
</dbReference>
<keyword evidence="3" id="KW-0812">Transmembrane</keyword>
<name>A0ABQ1QIV5_9ACTN</name>
<feature type="region of interest" description="Disordered" evidence="2">
    <location>
        <begin position="458"/>
        <end position="500"/>
    </location>
</feature>
<keyword evidence="3" id="KW-1133">Transmembrane helix</keyword>
<feature type="compositionally biased region" description="Basic and acidic residues" evidence="2">
    <location>
        <begin position="458"/>
        <end position="467"/>
    </location>
</feature>
<dbReference type="PANTHER" id="PTHR33392">
    <property type="entry name" value="POLYISOPRENYL-TEICHOIC ACID--PEPTIDOGLYCAN TEICHOIC ACID TRANSFERASE TAGU"/>
    <property type="match status" value="1"/>
</dbReference>
<dbReference type="PANTHER" id="PTHR33392:SF6">
    <property type="entry name" value="POLYISOPRENYL-TEICHOIC ACID--PEPTIDOGLYCAN TEICHOIC ACID TRANSFERASE TAGU"/>
    <property type="match status" value="1"/>
</dbReference>
<reference evidence="6" key="1">
    <citation type="journal article" date="2019" name="Int. J. Syst. Evol. Microbiol.">
        <title>The Global Catalogue of Microorganisms (GCM) 10K type strain sequencing project: providing services to taxonomists for standard genome sequencing and annotation.</title>
        <authorList>
            <consortium name="The Broad Institute Genomics Platform"/>
            <consortium name="The Broad Institute Genome Sequencing Center for Infectious Disease"/>
            <person name="Wu L."/>
            <person name="Ma J."/>
        </authorList>
    </citation>
    <scope>NUCLEOTIDE SEQUENCE [LARGE SCALE GENOMIC DNA]</scope>
    <source>
        <strain evidence="6">CCM 7403</strain>
    </source>
</reference>
<feature type="compositionally biased region" description="Basic residues" evidence="2">
    <location>
        <begin position="468"/>
        <end position="478"/>
    </location>
</feature>
<feature type="transmembrane region" description="Helical" evidence="3">
    <location>
        <begin position="83"/>
        <end position="104"/>
    </location>
</feature>
<keyword evidence="3" id="KW-0472">Membrane</keyword>
<sequence>MWLVILGDTGLRRDLPFPVRLQRALMSSYAPPPAPYTPLGVSDRAARVRFRRAVTLVLMTLVLPGSAQLVAGDRRLGRIAMRIWGALLAVVLVSVLLTAAWPGLGLKAGTSPALLGLLRIVLIAVAIGWGVLFVDAWRLGQPLSLLRNHRLSLVGINGALVFVVVGALLFSAHVVNVQRAFWIAVAGDGDVAGTSEGRYNILLAGADQGAGRVGLRPDSLTVASIDARTGKTVLIGLPRNMSHFPFKEGSVMDKQFPDGFDCDGCMLNGVSTWAMDNTHLFKRKKQAGMVATISAVEGITGLEISYWAMVNMKGFRNVVDAFGGVELNVRDRIPVGLPHEASFHYIEPGVRTLDGDDTLWFARARHGSDDYSRMARQKCVMSALLSQVNPAKAVLNLREIMEAGSSMLSTSIPGSEFDTFISLALKAKDQKMASVSLVPPLLSTADPDIDVAHGAVEKAIERSENPPKKKAGGAKKPKPATDAVTGGSKGTLSSGYVANDTDDVAAAC</sequence>
<dbReference type="NCBIfam" id="TIGR00350">
    <property type="entry name" value="lytR_cpsA_psr"/>
    <property type="match status" value="1"/>
</dbReference>
<evidence type="ECO:0000256" key="1">
    <source>
        <dbReference type="ARBA" id="ARBA00006068"/>
    </source>
</evidence>
<feature type="transmembrane region" description="Helical" evidence="3">
    <location>
        <begin position="151"/>
        <end position="170"/>
    </location>
</feature>
<dbReference type="Pfam" id="PF03816">
    <property type="entry name" value="LytR_cpsA_psr"/>
    <property type="match status" value="1"/>
</dbReference>
<feature type="domain" description="Cell envelope-related transcriptional attenuator" evidence="4">
    <location>
        <begin position="218"/>
        <end position="388"/>
    </location>
</feature>